<reference evidence="8 9" key="1">
    <citation type="submission" date="2018-06" db="EMBL/GenBank/DDBJ databases">
        <authorList>
            <consortium name="Pathogen Informatics"/>
            <person name="Doyle S."/>
        </authorList>
    </citation>
    <scope>NUCLEOTIDE SEQUENCE [LARGE SCALE GENOMIC DNA]</scope>
    <source>
        <strain evidence="8 9">NCTC12112</strain>
    </source>
</reference>
<dbReference type="GeneID" id="78455868"/>
<dbReference type="GO" id="GO:0051539">
    <property type="term" value="F:4 iron, 4 sulfur cluster binding"/>
    <property type="evidence" value="ECO:0007669"/>
    <property type="project" value="UniProtKB-KW"/>
</dbReference>
<dbReference type="InterPro" id="IPR058240">
    <property type="entry name" value="rSAM_sf"/>
</dbReference>
<evidence type="ECO:0000313" key="9">
    <source>
        <dbReference type="Proteomes" id="UP000249008"/>
    </source>
</evidence>
<accession>A0AAX2JAC1</accession>
<protein>
    <recommendedName>
        <fullName evidence="7">Anaerobic ribonucleoside-triphosphate reductase-activating protein</fullName>
        <ecNumber evidence="7">1.97.1.-</ecNumber>
    </recommendedName>
</protein>
<dbReference type="GO" id="GO:0004748">
    <property type="term" value="F:ribonucleoside-diphosphate reductase activity, thioredoxin disulfide as acceptor"/>
    <property type="evidence" value="ECO:0007669"/>
    <property type="project" value="TreeGrafter"/>
</dbReference>
<evidence type="ECO:0000256" key="5">
    <source>
        <dbReference type="ARBA" id="ARBA00023004"/>
    </source>
</evidence>
<dbReference type="SUPFAM" id="SSF102114">
    <property type="entry name" value="Radical SAM enzymes"/>
    <property type="match status" value="1"/>
</dbReference>
<evidence type="ECO:0000256" key="6">
    <source>
        <dbReference type="ARBA" id="ARBA00023014"/>
    </source>
</evidence>
<keyword evidence="3" id="KW-0949">S-adenosyl-L-methionine</keyword>
<keyword evidence="7" id="KW-0560">Oxidoreductase</keyword>
<dbReference type="SFLD" id="SFLDG01066">
    <property type="entry name" value="organic_radical-activating_enz"/>
    <property type="match status" value="1"/>
</dbReference>
<dbReference type="InterPro" id="IPR012837">
    <property type="entry name" value="NrdG"/>
</dbReference>
<dbReference type="EC" id="1.97.1.-" evidence="7"/>
<comment type="function">
    <text evidence="7">Activation of anaerobic ribonucleoside-triphosphate reductase under anaerobic conditions by generation of an organic free radical, using S-adenosylmethionine and reduced flavodoxin as cosubstrates to produce 5'-deoxy-adenosine.</text>
</comment>
<comment type="similarity">
    <text evidence="7">Belongs to the organic radical-activating enzymes family.</text>
</comment>
<dbReference type="GO" id="GO:0046872">
    <property type="term" value="F:metal ion binding"/>
    <property type="evidence" value="ECO:0007669"/>
    <property type="project" value="UniProtKB-KW"/>
</dbReference>
<name>A0AAX2JAC1_9FUSO</name>
<evidence type="ECO:0000256" key="4">
    <source>
        <dbReference type="ARBA" id="ARBA00022723"/>
    </source>
</evidence>
<keyword evidence="2" id="KW-0004">4Fe-4S</keyword>
<dbReference type="Gene3D" id="3.20.20.70">
    <property type="entry name" value="Aldolase class I"/>
    <property type="match status" value="1"/>
</dbReference>
<dbReference type="SFLD" id="SFLDS00029">
    <property type="entry name" value="Radical_SAM"/>
    <property type="match status" value="1"/>
</dbReference>
<comment type="cofactor">
    <cofactor evidence="1">
        <name>[4Fe-4S] cluster</name>
        <dbReference type="ChEBI" id="CHEBI:49883"/>
    </cofactor>
</comment>
<dbReference type="AlphaFoldDB" id="A0AAX2JAC1"/>
<gene>
    <name evidence="8" type="ORF">NCTC12112_01299</name>
</gene>
<evidence type="ECO:0000256" key="7">
    <source>
        <dbReference type="PIRNR" id="PIRNR000368"/>
    </source>
</evidence>
<dbReference type="InterPro" id="IPR007197">
    <property type="entry name" value="rSAM"/>
</dbReference>
<dbReference type="Proteomes" id="UP000249008">
    <property type="component" value="Chromosome 1"/>
</dbReference>
<dbReference type="PANTHER" id="PTHR30352:SF2">
    <property type="entry name" value="ANAEROBIC RIBONUCLEOSIDE-TRIPHOSPHATE REDUCTASE-ACTIVATING PROTEIN"/>
    <property type="match status" value="1"/>
</dbReference>
<dbReference type="EMBL" id="LS483487">
    <property type="protein sequence ID" value="SQJ02354.1"/>
    <property type="molecule type" value="Genomic_DNA"/>
</dbReference>
<evidence type="ECO:0000256" key="3">
    <source>
        <dbReference type="ARBA" id="ARBA00022691"/>
    </source>
</evidence>
<dbReference type="InterPro" id="IPR013785">
    <property type="entry name" value="Aldolase_TIM"/>
</dbReference>
<keyword evidence="6" id="KW-0411">Iron-sulfur</keyword>
<dbReference type="Pfam" id="PF13353">
    <property type="entry name" value="Fer4_12"/>
    <property type="match status" value="1"/>
</dbReference>
<dbReference type="PANTHER" id="PTHR30352">
    <property type="entry name" value="PYRUVATE FORMATE-LYASE-ACTIVATING ENZYME"/>
    <property type="match status" value="1"/>
</dbReference>
<evidence type="ECO:0000313" key="8">
    <source>
        <dbReference type="EMBL" id="SQJ02354.1"/>
    </source>
</evidence>
<dbReference type="GO" id="GO:0043365">
    <property type="term" value="F:[formate-C-acetyltransferase]-activating enzyme activity"/>
    <property type="evidence" value="ECO:0007669"/>
    <property type="project" value="InterPro"/>
</dbReference>
<proteinExistence type="inferred from homology"/>
<evidence type="ECO:0000256" key="2">
    <source>
        <dbReference type="ARBA" id="ARBA00022485"/>
    </source>
</evidence>
<sequence length="152" mass="17865">MRIISIVNNDPINSMTGYTMTLYFAGCSHKCPGCFSMNTWDYNAGKEYSMDEIKDIILKSRWKNVTFLGGDPLYYENRDEVIELIHFIKENTDKNVYLWTGYLKEEVEKWIDTSLIDYLIDGKFEIDKKDLRLKLRGSSNQRVFHNGKLINI</sequence>
<dbReference type="PIRSF" id="PIRSF000368">
    <property type="entry name" value="NrdG"/>
    <property type="match status" value="1"/>
</dbReference>
<dbReference type="InterPro" id="IPR034457">
    <property type="entry name" value="Organic_radical-activating"/>
</dbReference>
<evidence type="ECO:0000256" key="1">
    <source>
        <dbReference type="ARBA" id="ARBA00001966"/>
    </source>
</evidence>
<dbReference type="NCBIfam" id="TIGR02491">
    <property type="entry name" value="NrdG"/>
    <property type="match status" value="1"/>
</dbReference>
<keyword evidence="5" id="KW-0408">Iron</keyword>
<dbReference type="SFLD" id="SFLDG01063">
    <property type="entry name" value="activating_enzymes__group_1"/>
    <property type="match status" value="1"/>
</dbReference>
<dbReference type="SFLD" id="SFLDF00299">
    <property type="entry name" value="anaerobic_ribonucleoside-triph"/>
    <property type="match status" value="1"/>
</dbReference>
<keyword evidence="4" id="KW-0479">Metal-binding</keyword>
<dbReference type="RefSeq" id="WP_005977644.1">
    <property type="nucleotide sequence ID" value="NZ_BAABXY010000001.1"/>
</dbReference>
<dbReference type="KEGG" id="ful:C4N20_13660"/>
<organism evidence="8 9">
    <name type="scientific">Fusobacterium ulcerans</name>
    <dbReference type="NCBI Taxonomy" id="861"/>
    <lineage>
        <taxon>Bacteria</taxon>
        <taxon>Fusobacteriati</taxon>
        <taxon>Fusobacteriota</taxon>
        <taxon>Fusobacteriia</taxon>
        <taxon>Fusobacteriales</taxon>
        <taxon>Fusobacteriaceae</taxon>
        <taxon>Fusobacterium</taxon>
    </lineage>
</organism>